<sequence>MPIIPEASPLCKLPSLLYYPSSPFFRTTTTTTTTATTTTITMASTFHHHQTTFLPSQFRNSLTSFPRHYSLFTTFRPSKHGNFFVSSFPPHSLSSTSASTRVTTAPVEHASPAPEFDFASEIHRMKTLKSSLSAAKTLSQKHRVIDGDSRVSRFFNSARGEFARVLESVELDSFELYLIKCVVAAGQEHVIGCYGGGDDDVAVEREYDEFGRSGLKSAFYALVDMIERWDMVGESVRETNIGVKKGLIDNLIMILKDLETFYDCIGGILGYQITVLELLAESVNGQTMDRSQHMKDSLKCQFVDIHSPKGVELSKDIEYASQAALWGIEGLPLLGEIYPLGGSADRLGLVDPETGECLPAAMLPFCGRTLLEGLIRDLQAREYLYFKLYGTQCITPVGIMTSAAKNNHERISTLLEKLKWFGRGRSKFHLFEQPLVPAISARDGEWLISEPFTPVCKPGGHGVIWKLAHDKGVFQWFYNHGRKGATVRQVSNVVAATDLTLLALAGIGLHHGKKLGFASCKRNPDATEGINVLIEKKEKGGQWAYGLSCIEYTEFDKFGIPNASSPKSLLSEFPANTNILYVDLHSAEQVASRNDDTSLPGLVLNIKKHIEFVDHYGITRSVSGGRLECTMQNIADNFCNTYGSRYYSTKEADHLDTFMVYNERRRVTSSAKKKRKHGNKSLHQTPDGALLDTVRNAYDLLSYCSINLPEVAANDNYIESGPPYLIFLHPALGPMWEVTRQKFHGGSIAKGSELEIEVAEFSWKDVELDGSLVISAENVMGSIQPETSREPLLDYGRRCARCRLQNVRVLNKGINWDCGTNVYWKRQVRRFEILKIILHGNAEFEATDVTFEGNHVFEVPDGYKLKITSANPGLAQQLDPTDESKKESRSWFWNYKIDGTHIKLEMVEP</sequence>
<protein>
    <recommendedName>
        <fullName evidence="3">UGP3-like C-terminal hexapeptide repeats domain-containing protein</fullName>
    </recommendedName>
</protein>
<dbReference type="InterPro" id="IPR057388">
    <property type="entry name" value="Hexapep_UGP3_C"/>
</dbReference>
<dbReference type="PANTHER" id="PTHR11952">
    <property type="entry name" value="UDP- GLUCOSE PYROPHOSPHORYLASE"/>
    <property type="match status" value="1"/>
</dbReference>
<evidence type="ECO:0000259" key="3">
    <source>
        <dbReference type="Pfam" id="PF25441"/>
    </source>
</evidence>
<reference evidence="4" key="1">
    <citation type="submission" date="2024-03" db="EMBL/GenBank/DDBJ databases">
        <title>WGS assembly of Saponaria officinalis var. Norfolk2.</title>
        <authorList>
            <person name="Jenkins J."/>
            <person name="Shu S."/>
            <person name="Grimwood J."/>
            <person name="Barry K."/>
            <person name="Goodstein D."/>
            <person name="Schmutz J."/>
            <person name="Leebens-Mack J."/>
            <person name="Osbourn A."/>
        </authorList>
    </citation>
    <scope>NUCLEOTIDE SEQUENCE [LARGE SCALE GENOMIC DNA]</scope>
    <source>
        <strain evidence="4">JIC</strain>
    </source>
</reference>
<feature type="domain" description="UGP3-like C-terminal hexapeptide repeats" evidence="3">
    <location>
        <begin position="743"/>
        <end position="907"/>
    </location>
</feature>
<dbReference type="PANTHER" id="PTHR11952:SF14">
    <property type="entry name" value="UTP--GLUCOSE-1-PHOSPHATE URIDYLYLTRANSFERASE 3, CHLOROPLASTIC"/>
    <property type="match status" value="1"/>
</dbReference>
<dbReference type="EMBL" id="JBDFQZ010000003">
    <property type="protein sequence ID" value="KAK9742333.1"/>
    <property type="molecule type" value="Genomic_DNA"/>
</dbReference>
<keyword evidence="2" id="KW-0548">Nucleotidyltransferase</keyword>
<gene>
    <name evidence="4" type="ORF">RND81_03G164700</name>
</gene>
<evidence type="ECO:0000313" key="4">
    <source>
        <dbReference type="EMBL" id="KAK9742333.1"/>
    </source>
</evidence>
<keyword evidence="1" id="KW-0808">Transferase</keyword>
<name>A0AAW1M8N5_SAPOF</name>
<dbReference type="Proteomes" id="UP001443914">
    <property type="component" value="Unassembled WGS sequence"/>
</dbReference>
<dbReference type="GO" id="GO:0003977">
    <property type="term" value="F:UDP-N-acetylglucosamine diphosphorylase activity"/>
    <property type="evidence" value="ECO:0007669"/>
    <property type="project" value="TreeGrafter"/>
</dbReference>
<dbReference type="Pfam" id="PF01704">
    <property type="entry name" value="UDPGP"/>
    <property type="match status" value="1"/>
</dbReference>
<dbReference type="InterPro" id="IPR039741">
    <property type="entry name" value="UDP-sugar_pyrophosphorylase"/>
</dbReference>
<proteinExistence type="predicted"/>
<organism evidence="4 5">
    <name type="scientific">Saponaria officinalis</name>
    <name type="common">Common soapwort</name>
    <name type="synonym">Lychnis saponaria</name>
    <dbReference type="NCBI Taxonomy" id="3572"/>
    <lineage>
        <taxon>Eukaryota</taxon>
        <taxon>Viridiplantae</taxon>
        <taxon>Streptophyta</taxon>
        <taxon>Embryophyta</taxon>
        <taxon>Tracheophyta</taxon>
        <taxon>Spermatophyta</taxon>
        <taxon>Magnoliopsida</taxon>
        <taxon>eudicotyledons</taxon>
        <taxon>Gunneridae</taxon>
        <taxon>Pentapetalae</taxon>
        <taxon>Caryophyllales</taxon>
        <taxon>Caryophyllaceae</taxon>
        <taxon>Caryophylleae</taxon>
        <taxon>Saponaria</taxon>
    </lineage>
</organism>
<dbReference type="SUPFAM" id="SSF53448">
    <property type="entry name" value="Nucleotide-diphospho-sugar transferases"/>
    <property type="match status" value="1"/>
</dbReference>
<dbReference type="InterPro" id="IPR002618">
    <property type="entry name" value="UDPGP_fam"/>
</dbReference>
<keyword evidence="5" id="KW-1185">Reference proteome</keyword>
<dbReference type="Pfam" id="PF25441">
    <property type="entry name" value="Hexapep_UGP3_C"/>
    <property type="match status" value="1"/>
</dbReference>
<dbReference type="AlphaFoldDB" id="A0AAW1M8N5"/>
<dbReference type="InterPro" id="IPR029044">
    <property type="entry name" value="Nucleotide-diphossugar_trans"/>
</dbReference>
<dbReference type="GO" id="GO:0006048">
    <property type="term" value="P:UDP-N-acetylglucosamine biosynthetic process"/>
    <property type="evidence" value="ECO:0007669"/>
    <property type="project" value="TreeGrafter"/>
</dbReference>
<accession>A0AAW1M8N5</accession>
<dbReference type="Gene3D" id="3.90.550.10">
    <property type="entry name" value="Spore Coat Polysaccharide Biosynthesis Protein SpsA, Chain A"/>
    <property type="match status" value="1"/>
</dbReference>
<comment type="caution">
    <text evidence="4">The sequence shown here is derived from an EMBL/GenBank/DDBJ whole genome shotgun (WGS) entry which is preliminary data.</text>
</comment>
<evidence type="ECO:0000256" key="1">
    <source>
        <dbReference type="ARBA" id="ARBA00022679"/>
    </source>
</evidence>
<evidence type="ECO:0000313" key="5">
    <source>
        <dbReference type="Proteomes" id="UP001443914"/>
    </source>
</evidence>
<evidence type="ECO:0000256" key="2">
    <source>
        <dbReference type="ARBA" id="ARBA00022695"/>
    </source>
</evidence>